<dbReference type="GO" id="GO:0015920">
    <property type="term" value="P:lipopolysaccharide transport"/>
    <property type="evidence" value="ECO:0007669"/>
    <property type="project" value="InterPro"/>
</dbReference>
<evidence type="ECO:0000256" key="1">
    <source>
        <dbReference type="ARBA" id="ARBA00023237"/>
    </source>
</evidence>
<dbReference type="PANTHER" id="PTHR30189">
    <property type="entry name" value="LPS-ASSEMBLY PROTEIN"/>
    <property type="match status" value="1"/>
</dbReference>
<keyword evidence="1 2" id="KW-0998">Cell outer membrane</keyword>
<feature type="chain" id="PRO_5023369646" description="LPS-assembly protein LptD" evidence="2">
    <location>
        <begin position="30"/>
        <end position="865"/>
    </location>
</feature>
<comment type="caution">
    <text evidence="2">Lacks conserved residue(s) required for the propagation of feature annotation.</text>
</comment>
<proteinExistence type="inferred from homology"/>
<dbReference type="HAMAP" id="MF_01411">
    <property type="entry name" value="LPS_assembly_LptD"/>
    <property type="match status" value="1"/>
</dbReference>
<name>A0A5E4PF46_9COXI</name>
<comment type="function">
    <text evidence="2">Together with LptE, is involved in the assembly of lipopolysaccharide (LPS) at the surface of the outer membrane.</text>
</comment>
<dbReference type="InterPro" id="IPR007543">
    <property type="entry name" value="LptD_C"/>
</dbReference>
<dbReference type="Pfam" id="PF04453">
    <property type="entry name" value="LptD"/>
    <property type="match status" value="1"/>
</dbReference>
<dbReference type="OrthoDB" id="9760225at2"/>
<protein>
    <recommendedName>
        <fullName evidence="2">LPS-assembly protein LptD</fullName>
    </recommendedName>
</protein>
<dbReference type="GO" id="GO:1990351">
    <property type="term" value="C:transporter complex"/>
    <property type="evidence" value="ECO:0007669"/>
    <property type="project" value="TreeGrafter"/>
</dbReference>
<sequence precursor="true">MSARKKTTIRYALIAILPVPLLAVSASLATLPADNTDSPTLMSETVARQLGWVEDADSKCGGYYFNQPFTGNIKDNTVTITSDSGLLSQRATSLLEGKVTVTRSGQQITANNAYLYRDPATGKLSAIDMIGNVHLREPRSLVIGKKGRYNFETQAKSLIDIIYRTSINTSSAPAAKPAETGEIQEPASLTAWGRAYEFAQTEPNIYELSRSSYTTCPPVHPAWRIKASHIVLNKNTGRGYATHARILIKNFPVFYVPYINFSIDKQRKTGFLWPTIGGSNKWGPYFQAPFYWNMAPNYDMTFTPGILTKRGVQFINNFRYLTSSSEGNINFSILPSDKAFSDFQESAAKNAQYTNPVNTPNQSASVTQAELNRLLSASDTRAGFLFRDDSRFNENWSSHIDYNYASDDYYQRDFGRNLNEISANQLLQEGDLYYNSQNWNFIGRLQAYQTLHPINESPVLNQYRRFPQLILNGDYPDQAYGLHYFIGNELTHFDIRNTPGASANLPIGNRMHTQPGVSLPLYWSSFYINPRLQLALTDYNLYQTADTGAPNSKHRALPILDIASGIALERNVSFFSHAFQQTLEPQVYYTYIPYRNQSSIPVFDTTVNTLTYDQLFNYNRFTGLDRIGDANQIGVGITTRLIDDISGFEKVRLGVGDIIYFSNRRVTLCNDNSCSDNPSNHSNEQSLSPVSGVLNYHINPSWSFNVNSIWNPISKQLDNTTLAFQYQPDDLRLFNFGYTYARSGDILSGVSTTNASNNLKVTDFSAAWPLVRDILVVGRWSQNWNHEHLQNLLYGLQYDTCCWAVRLVGGRAFTGFDPNNNNKPQYNSEFYIQFSLKGLGDIGSGNPSGLLSGIPGYKSQFGQEI</sequence>
<comment type="similarity">
    <text evidence="2">Belongs to the LptD family.</text>
</comment>
<accession>A0A5E4PF46</accession>
<evidence type="ECO:0000313" key="5">
    <source>
        <dbReference type="Proteomes" id="UP000324194"/>
    </source>
</evidence>
<dbReference type="GO" id="GO:0009279">
    <property type="term" value="C:cell outer membrane"/>
    <property type="evidence" value="ECO:0007669"/>
    <property type="project" value="UniProtKB-SubCell"/>
</dbReference>
<dbReference type="PANTHER" id="PTHR30189:SF1">
    <property type="entry name" value="LPS-ASSEMBLY PROTEIN LPTD"/>
    <property type="match status" value="1"/>
</dbReference>
<dbReference type="RefSeq" id="WP_148338003.1">
    <property type="nucleotide sequence ID" value="NZ_LR699119.1"/>
</dbReference>
<evidence type="ECO:0000313" key="4">
    <source>
        <dbReference type="EMBL" id="VVC75053.1"/>
    </source>
</evidence>
<evidence type="ECO:0000256" key="2">
    <source>
        <dbReference type="HAMAP-Rule" id="MF_01411"/>
    </source>
</evidence>
<dbReference type="GO" id="GO:0043165">
    <property type="term" value="P:Gram-negative-bacterium-type cell outer membrane assembly"/>
    <property type="evidence" value="ECO:0007669"/>
    <property type="project" value="UniProtKB-UniRule"/>
</dbReference>
<dbReference type="KEGG" id="asip:AQUSIP_03280"/>
<dbReference type="Proteomes" id="UP000324194">
    <property type="component" value="Chromosome 1"/>
</dbReference>
<comment type="subunit">
    <text evidence="2">Component of the lipopolysaccharide transport and assembly complex. Interacts with LptE and LptA.</text>
</comment>
<dbReference type="InterPro" id="IPR050218">
    <property type="entry name" value="LptD"/>
</dbReference>
<dbReference type="InterPro" id="IPR020889">
    <property type="entry name" value="LipoPS_assembly_LptD"/>
</dbReference>
<keyword evidence="5" id="KW-1185">Reference proteome</keyword>
<dbReference type="EMBL" id="LR699119">
    <property type="protein sequence ID" value="VVC75053.1"/>
    <property type="molecule type" value="Genomic_DNA"/>
</dbReference>
<feature type="signal peptide" evidence="2">
    <location>
        <begin position="1"/>
        <end position="29"/>
    </location>
</feature>
<reference evidence="4 5" key="1">
    <citation type="submission" date="2019-08" db="EMBL/GenBank/DDBJ databases">
        <authorList>
            <person name="Guy L."/>
        </authorList>
    </citation>
    <scope>NUCLEOTIDE SEQUENCE [LARGE SCALE GENOMIC DNA]</scope>
    <source>
        <strain evidence="4 5">SGT-108</strain>
    </source>
</reference>
<organism evidence="4 5">
    <name type="scientific">Aquicella siphonis</name>
    <dbReference type="NCBI Taxonomy" id="254247"/>
    <lineage>
        <taxon>Bacteria</taxon>
        <taxon>Pseudomonadati</taxon>
        <taxon>Pseudomonadota</taxon>
        <taxon>Gammaproteobacteria</taxon>
        <taxon>Legionellales</taxon>
        <taxon>Coxiellaceae</taxon>
        <taxon>Aquicella</taxon>
    </lineage>
</organism>
<keyword evidence="2" id="KW-0732">Signal</keyword>
<keyword evidence="2" id="KW-0472">Membrane</keyword>
<dbReference type="AlphaFoldDB" id="A0A5E4PF46"/>
<feature type="domain" description="LptD C-terminal" evidence="3">
    <location>
        <begin position="380"/>
        <end position="772"/>
    </location>
</feature>
<comment type="subcellular location">
    <subcellularLocation>
        <location evidence="2">Cell outer membrane</location>
    </subcellularLocation>
</comment>
<evidence type="ECO:0000259" key="3">
    <source>
        <dbReference type="Pfam" id="PF04453"/>
    </source>
</evidence>
<gene>
    <name evidence="2 4" type="primary">lptD</name>
    <name evidence="4" type="ORF">AQUSIP_03280</name>
</gene>